<feature type="DNA-binding region" description="OmpR/PhoB-type" evidence="7">
    <location>
        <begin position="127"/>
        <end position="225"/>
    </location>
</feature>
<dbReference type="PANTHER" id="PTHR48111">
    <property type="entry name" value="REGULATOR OF RPOS"/>
    <property type="match status" value="1"/>
</dbReference>
<gene>
    <name evidence="10" type="ORF">D4L85_31875</name>
</gene>
<dbReference type="GO" id="GO:0000976">
    <property type="term" value="F:transcription cis-regulatory region binding"/>
    <property type="evidence" value="ECO:0007669"/>
    <property type="project" value="TreeGrafter"/>
</dbReference>
<evidence type="ECO:0000256" key="3">
    <source>
        <dbReference type="ARBA" id="ARBA00023015"/>
    </source>
</evidence>
<evidence type="ECO:0000256" key="4">
    <source>
        <dbReference type="ARBA" id="ARBA00023125"/>
    </source>
</evidence>
<keyword evidence="3" id="KW-0805">Transcription regulation</keyword>
<dbReference type="KEGG" id="chk:D4L85_31875"/>
<feature type="domain" description="OmpR/PhoB-type" evidence="9">
    <location>
        <begin position="127"/>
        <end position="225"/>
    </location>
</feature>
<evidence type="ECO:0000256" key="7">
    <source>
        <dbReference type="PROSITE-ProRule" id="PRU01091"/>
    </source>
</evidence>
<dbReference type="CDD" id="cd00383">
    <property type="entry name" value="trans_reg_C"/>
    <property type="match status" value="1"/>
</dbReference>
<keyword evidence="2" id="KW-0902">Two-component regulatory system</keyword>
<evidence type="ECO:0000256" key="2">
    <source>
        <dbReference type="ARBA" id="ARBA00023012"/>
    </source>
</evidence>
<dbReference type="InterPro" id="IPR001789">
    <property type="entry name" value="Sig_transdc_resp-reg_receiver"/>
</dbReference>
<dbReference type="SMART" id="SM00448">
    <property type="entry name" value="REC"/>
    <property type="match status" value="1"/>
</dbReference>
<feature type="modified residue" description="4-aspartylphosphate" evidence="6">
    <location>
        <position position="51"/>
    </location>
</feature>
<dbReference type="GO" id="GO:0005829">
    <property type="term" value="C:cytosol"/>
    <property type="evidence" value="ECO:0007669"/>
    <property type="project" value="TreeGrafter"/>
</dbReference>
<evidence type="ECO:0000313" key="11">
    <source>
        <dbReference type="Proteomes" id="UP000266183"/>
    </source>
</evidence>
<sequence length="227" mass="25740">MKVLVIEDETQVSAFIKQGLEEQSFEVDVAFDGNIGERLALSRDYDVVLLDIVIPGINGFDLCKIIKKKKPNLPILMLTTLGTTTDKVTGFEAGADDYLLKPFEFEELTARLRALARRPTMTGTNHANILRFDDLKLDLEKKVAVRGEKTIKLSAKEFTLLEFFIRHPGRVISRAELAEKIWNIRFDTGTNVVEVYINMLRNKIDRDFAPKLLHTRIGLGYVLSNEA</sequence>
<evidence type="ECO:0000256" key="5">
    <source>
        <dbReference type="ARBA" id="ARBA00023163"/>
    </source>
</evidence>
<accession>A0A385SUL1</accession>
<evidence type="ECO:0000313" key="10">
    <source>
        <dbReference type="EMBL" id="AYB34899.1"/>
    </source>
</evidence>
<name>A0A385SUL1_9BACT</name>
<keyword evidence="4 7" id="KW-0238">DNA-binding</keyword>
<evidence type="ECO:0000256" key="1">
    <source>
        <dbReference type="ARBA" id="ARBA00022553"/>
    </source>
</evidence>
<dbReference type="Proteomes" id="UP000266183">
    <property type="component" value="Chromosome"/>
</dbReference>
<dbReference type="Gene3D" id="1.10.10.10">
    <property type="entry name" value="Winged helix-like DNA-binding domain superfamily/Winged helix DNA-binding domain"/>
    <property type="match status" value="1"/>
</dbReference>
<dbReference type="FunFam" id="1.10.10.10:FF:000005">
    <property type="entry name" value="Two-component system response regulator"/>
    <property type="match status" value="1"/>
</dbReference>
<dbReference type="PANTHER" id="PTHR48111:SF22">
    <property type="entry name" value="REGULATOR OF RPOS"/>
    <property type="match status" value="1"/>
</dbReference>
<dbReference type="Pfam" id="PF00072">
    <property type="entry name" value="Response_reg"/>
    <property type="match status" value="1"/>
</dbReference>
<dbReference type="Gene3D" id="3.40.50.2300">
    <property type="match status" value="1"/>
</dbReference>
<reference evidence="11" key="1">
    <citation type="submission" date="2018-09" db="EMBL/GenBank/DDBJ databases">
        <title>Chryseolinea sp. KIS68-18 isolated from soil.</title>
        <authorList>
            <person name="Weon H.-Y."/>
            <person name="Kwon S.-W."/>
            <person name="Lee S.A."/>
        </authorList>
    </citation>
    <scope>NUCLEOTIDE SEQUENCE [LARGE SCALE GENOMIC DNA]</scope>
    <source>
        <strain evidence="11">KIS68-18</strain>
    </source>
</reference>
<dbReference type="InterPro" id="IPR039420">
    <property type="entry name" value="WalR-like"/>
</dbReference>
<dbReference type="GO" id="GO:0000156">
    <property type="term" value="F:phosphorelay response regulator activity"/>
    <property type="evidence" value="ECO:0007669"/>
    <property type="project" value="TreeGrafter"/>
</dbReference>
<dbReference type="GO" id="GO:0032993">
    <property type="term" value="C:protein-DNA complex"/>
    <property type="evidence" value="ECO:0007669"/>
    <property type="project" value="TreeGrafter"/>
</dbReference>
<dbReference type="Gene3D" id="6.10.250.690">
    <property type="match status" value="1"/>
</dbReference>
<dbReference type="GO" id="GO:0006355">
    <property type="term" value="P:regulation of DNA-templated transcription"/>
    <property type="evidence" value="ECO:0007669"/>
    <property type="project" value="InterPro"/>
</dbReference>
<evidence type="ECO:0000256" key="6">
    <source>
        <dbReference type="PROSITE-ProRule" id="PRU00169"/>
    </source>
</evidence>
<keyword evidence="11" id="KW-1185">Reference proteome</keyword>
<dbReference type="InterPro" id="IPR036388">
    <property type="entry name" value="WH-like_DNA-bd_sf"/>
</dbReference>
<dbReference type="InterPro" id="IPR011006">
    <property type="entry name" value="CheY-like_superfamily"/>
</dbReference>
<dbReference type="Pfam" id="PF00486">
    <property type="entry name" value="Trans_reg_C"/>
    <property type="match status" value="1"/>
</dbReference>
<dbReference type="InterPro" id="IPR001867">
    <property type="entry name" value="OmpR/PhoB-type_DNA-bd"/>
</dbReference>
<keyword evidence="1 6" id="KW-0597">Phosphoprotein</keyword>
<proteinExistence type="predicted"/>
<evidence type="ECO:0000259" key="8">
    <source>
        <dbReference type="PROSITE" id="PS50110"/>
    </source>
</evidence>
<dbReference type="EMBL" id="CP032382">
    <property type="protein sequence ID" value="AYB34899.1"/>
    <property type="molecule type" value="Genomic_DNA"/>
</dbReference>
<keyword evidence="5" id="KW-0804">Transcription</keyword>
<dbReference type="OrthoDB" id="5343479at2"/>
<dbReference type="SUPFAM" id="SSF52172">
    <property type="entry name" value="CheY-like"/>
    <property type="match status" value="1"/>
</dbReference>
<feature type="domain" description="Response regulatory" evidence="8">
    <location>
        <begin position="2"/>
        <end position="116"/>
    </location>
</feature>
<dbReference type="RefSeq" id="WP_119758152.1">
    <property type="nucleotide sequence ID" value="NZ_CP032382.1"/>
</dbReference>
<dbReference type="AlphaFoldDB" id="A0A385SUL1"/>
<protein>
    <submittedName>
        <fullName evidence="10">DNA-binding response regulator</fullName>
    </submittedName>
</protein>
<dbReference type="PROSITE" id="PS51755">
    <property type="entry name" value="OMPR_PHOB"/>
    <property type="match status" value="1"/>
</dbReference>
<dbReference type="PROSITE" id="PS50110">
    <property type="entry name" value="RESPONSE_REGULATORY"/>
    <property type="match status" value="1"/>
</dbReference>
<dbReference type="SMART" id="SM00862">
    <property type="entry name" value="Trans_reg_C"/>
    <property type="match status" value="1"/>
</dbReference>
<organism evidence="10 11">
    <name type="scientific">Chryseolinea soli</name>
    <dbReference type="NCBI Taxonomy" id="2321403"/>
    <lineage>
        <taxon>Bacteria</taxon>
        <taxon>Pseudomonadati</taxon>
        <taxon>Bacteroidota</taxon>
        <taxon>Cytophagia</taxon>
        <taxon>Cytophagales</taxon>
        <taxon>Fulvivirgaceae</taxon>
        <taxon>Chryseolinea</taxon>
    </lineage>
</organism>
<evidence type="ECO:0000259" key="9">
    <source>
        <dbReference type="PROSITE" id="PS51755"/>
    </source>
</evidence>